<proteinExistence type="predicted"/>
<accession>A0A1W6YMJ8</accession>
<sequence length="62" mass="6548">MRWPFSMGYRLVELSPDASVVIDASDAVALIIAAGGGIVFHRPSMALGQRSSLVDMGNADIN</sequence>
<dbReference type="EMBL" id="CP021108">
    <property type="protein sequence ID" value="ARP82336.1"/>
    <property type="molecule type" value="Genomic_DNA"/>
</dbReference>
<evidence type="ECO:0000313" key="1">
    <source>
        <dbReference type="EMBL" id="ARP82336.1"/>
    </source>
</evidence>
<dbReference type="KEGG" id="bgv:CAL12_16945"/>
<gene>
    <name evidence="1" type="ORF">CAL12_16945</name>
</gene>
<protein>
    <submittedName>
        <fullName evidence="1">Uncharacterized protein</fullName>
    </submittedName>
</protein>
<dbReference type="AlphaFoldDB" id="A0A1W6YMJ8"/>
<dbReference type="Proteomes" id="UP000194151">
    <property type="component" value="Chromosome"/>
</dbReference>
<evidence type="ECO:0000313" key="2">
    <source>
        <dbReference type="Proteomes" id="UP000194151"/>
    </source>
</evidence>
<keyword evidence="2" id="KW-1185">Reference proteome</keyword>
<name>A0A1W6YMJ8_9BORD</name>
<reference evidence="1 2" key="1">
    <citation type="submission" date="2017-05" db="EMBL/GenBank/DDBJ databases">
        <title>Complete and WGS of Bordetella genogroups.</title>
        <authorList>
            <person name="Spilker T."/>
            <person name="LiPuma J."/>
        </authorList>
    </citation>
    <scope>NUCLEOTIDE SEQUENCE [LARGE SCALE GENOMIC DNA]</scope>
    <source>
        <strain evidence="1 2">AU19157</strain>
    </source>
</reference>
<organism evidence="1 2">
    <name type="scientific">Bordetella genomosp. 8</name>
    <dbReference type="NCBI Taxonomy" id="1416806"/>
    <lineage>
        <taxon>Bacteria</taxon>
        <taxon>Pseudomonadati</taxon>
        <taxon>Pseudomonadota</taxon>
        <taxon>Betaproteobacteria</taxon>
        <taxon>Burkholderiales</taxon>
        <taxon>Alcaligenaceae</taxon>
        <taxon>Bordetella</taxon>
    </lineage>
</organism>